<proteinExistence type="predicted"/>
<gene>
    <name evidence="3" type="ORF">FZC83_11640</name>
</gene>
<protein>
    <recommendedName>
        <fullName evidence="2">Flagellar hook-length control protein-like C-terminal domain-containing protein</fullName>
    </recommendedName>
</protein>
<feature type="region of interest" description="Disordered" evidence="1">
    <location>
        <begin position="345"/>
        <end position="378"/>
    </location>
</feature>
<dbReference type="EMBL" id="VTEQ01000003">
    <property type="protein sequence ID" value="TYS53879.1"/>
    <property type="molecule type" value="Genomic_DNA"/>
</dbReference>
<feature type="domain" description="Flagellar hook-length control protein-like C-terminal" evidence="2">
    <location>
        <begin position="274"/>
        <end position="341"/>
    </location>
</feature>
<dbReference type="Proteomes" id="UP000322997">
    <property type="component" value="Unassembled WGS sequence"/>
</dbReference>
<comment type="caution">
    <text evidence="3">The sequence shown here is derived from an EMBL/GenBank/DDBJ whole genome shotgun (WGS) entry which is preliminary data.</text>
</comment>
<sequence length="391" mass="42259">MMQITPLMNQLGALSASSEAPGVVVGGDALFTSQLLGFLGQVQVGGTTPAEAEQPSLLQNLHLLLQTDSLSGLGVPEGELDAQSDGEEVTMEDMAELLGIDVEPLQAFHAALLKEMHITSGSVEPPDDLQELVAGILQLSKELPPAIKSQPLEQAVKLIRAMQLLSASGKSEWNDTFESAQIKEALKELLIRMEGTGQAVTRKEPELKARNQGDKVSRDVPAGLNAFQPATSSQGISTATVKASLFIKPEQPESVVQQFQSLLGKSQFSSMGSMSKLFIKLYPEHLGSVRIELLQQNGVMTAKILASSASAKEMLDSHLQGLKQAFHSQNIQVDKIEVSQSLSDPERAFKGQSHQQPKEHGQKQGGHDREQDADIDTDFKELLIKNEQVIT</sequence>
<dbReference type="Pfam" id="PF02120">
    <property type="entry name" value="Flg_hook"/>
    <property type="match status" value="1"/>
</dbReference>
<organism evidence="3 4">
    <name type="scientific">Rossellomorea marisflavi</name>
    <dbReference type="NCBI Taxonomy" id="189381"/>
    <lineage>
        <taxon>Bacteria</taxon>
        <taxon>Bacillati</taxon>
        <taxon>Bacillota</taxon>
        <taxon>Bacilli</taxon>
        <taxon>Bacillales</taxon>
        <taxon>Bacillaceae</taxon>
        <taxon>Rossellomorea</taxon>
    </lineage>
</organism>
<dbReference type="Gene3D" id="3.30.750.140">
    <property type="match status" value="1"/>
</dbReference>
<dbReference type="InterPro" id="IPR038610">
    <property type="entry name" value="FliK-like_C_sf"/>
</dbReference>
<reference evidence="3 4" key="1">
    <citation type="submission" date="2019-08" db="EMBL/GenBank/DDBJ databases">
        <title>Bacillus genomes from the desert of Cuatro Cienegas, Coahuila.</title>
        <authorList>
            <person name="Olmedo-Alvarez G."/>
        </authorList>
    </citation>
    <scope>NUCLEOTIDE SEQUENCE [LARGE SCALE GENOMIC DNA]</scope>
    <source>
        <strain evidence="3 4">CH108_3D</strain>
    </source>
</reference>
<evidence type="ECO:0000259" key="2">
    <source>
        <dbReference type="Pfam" id="PF02120"/>
    </source>
</evidence>
<dbReference type="AlphaFoldDB" id="A0A5D4RT14"/>
<dbReference type="RefSeq" id="WP_148985369.1">
    <property type="nucleotide sequence ID" value="NZ_JBNILK010000002.1"/>
</dbReference>
<evidence type="ECO:0000313" key="4">
    <source>
        <dbReference type="Proteomes" id="UP000322997"/>
    </source>
</evidence>
<accession>A0A5D4RT14</accession>
<dbReference type="CDD" id="cd17470">
    <property type="entry name" value="T3SS_Flik_C"/>
    <property type="match status" value="1"/>
</dbReference>
<evidence type="ECO:0000256" key="1">
    <source>
        <dbReference type="SAM" id="MobiDB-lite"/>
    </source>
</evidence>
<evidence type="ECO:0000313" key="3">
    <source>
        <dbReference type="EMBL" id="TYS53879.1"/>
    </source>
</evidence>
<feature type="compositionally biased region" description="Basic and acidic residues" evidence="1">
    <location>
        <begin position="356"/>
        <end position="378"/>
    </location>
</feature>
<dbReference type="InterPro" id="IPR021136">
    <property type="entry name" value="Flagellar_hook_control-like_C"/>
</dbReference>
<name>A0A5D4RT14_9BACI</name>